<evidence type="ECO:0000256" key="7">
    <source>
        <dbReference type="ARBA" id="ARBA00022475"/>
    </source>
</evidence>
<dbReference type="CDD" id="cd24053">
    <property type="entry name" value="ASKHA_NBD_EcPPX-GppA-like"/>
    <property type="match status" value="1"/>
</dbReference>
<evidence type="ECO:0000256" key="10">
    <source>
        <dbReference type="ARBA" id="ARBA00047607"/>
    </source>
</evidence>
<dbReference type="PANTHER" id="PTHR30005:SF14">
    <property type="entry name" value="EXOPOLYPHOSPHATASE"/>
    <property type="match status" value="1"/>
</dbReference>
<dbReference type="Pfam" id="PF02541">
    <property type="entry name" value="Ppx-GppA"/>
    <property type="match status" value="1"/>
</dbReference>
<dbReference type="Gene3D" id="1.10.3210.10">
    <property type="entry name" value="Hypothetical protein af1432"/>
    <property type="match status" value="1"/>
</dbReference>
<comment type="subcellular location">
    <subcellularLocation>
        <location evidence="2">Cell membrane</location>
        <topology evidence="2">Peripheral membrane protein</topology>
    </subcellularLocation>
</comment>
<dbReference type="Proteomes" id="UP000252707">
    <property type="component" value="Unassembled WGS sequence"/>
</dbReference>
<keyword evidence="7" id="KW-1003">Cell membrane</keyword>
<dbReference type="OrthoDB" id="9793035at2"/>
<sequence length="510" mass="55774">MTEPAALRGGPAPEAEAGQTLAAIDLGSNSFHLLIAREADGALQVLDRLREMVQLGAGLDARRNLTPVAMERALACLERFGQRLRGMPPGTVRAVGTNTLRMAHNGAQFIGAAQRALGHPIEVIAGREEARLIYLGVAHSLADDAGRRLVMDIGGGSTEFIIGERFETAETESLHMGCVSYTLAHFADDALSRANLDRAVLAARQELQAIEQRYRRLGWESVAGASGTIRSIQEVVLANGWSDDGITLASLKKLRKALIAQEAVSRLRLEGLRPDRAGIFPGGFAILLAAFESLGIERMRVSDGALREGLLFDLAGRIRHEDVRDRTIGALGRRLGVDEGQAARVESAALAGLEQVREAWKLHCAELADLLRWGARLHEVGLVVAHNQFHKHGAYLVANADLPGFSRQEQQLLAALVRGHRRKFPVAVFQHLAAEERRCAPRLCILLRLAALLHRSHSEVPLPDIRLRAEGRGLEVVFPEGWLDGHPLTRADLEQEAAYLRAARYRLSYQ</sequence>
<dbReference type="FunFam" id="3.30.420.40:FF:000023">
    <property type="entry name" value="Guanosine-5'-triphosphate,3'-diphosphate pyrophosphatase"/>
    <property type="match status" value="1"/>
</dbReference>
<protein>
    <recommendedName>
        <fullName evidence="6">Exopolyphosphatase</fullName>
        <ecNumber evidence="5">3.6.1.11</ecNumber>
    </recommendedName>
</protein>
<dbReference type="FunFam" id="3.30.420.150:FF:000001">
    <property type="entry name" value="Guanosine-5'-triphosphate,3'-diphosphate pyrophosphatase"/>
    <property type="match status" value="1"/>
</dbReference>
<dbReference type="EC" id="3.6.1.11" evidence="5"/>
<name>A0A369C0H5_9GAMM</name>
<keyword evidence="9" id="KW-0472">Membrane</keyword>
<evidence type="ECO:0000256" key="5">
    <source>
        <dbReference type="ARBA" id="ARBA00012451"/>
    </source>
</evidence>
<reference evidence="13 14" key="1">
    <citation type="submission" date="2018-07" db="EMBL/GenBank/DDBJ databases">
        <title>Genomic Encyclopedia of Type Strains, Phase IV (KMG-IV): sequencing the most valuable type-strain genomes for metagenomic binning, comparative biology and taxonomic classification.</title>
        <authorList>
            <person name="Goeker M."/>
        </authorList>
    </citation>
    <scope>NUCLEOTIDE SEQUENCE [LARGE SCALE GENOMIC DNA]</scope>
    <source>
        <strain evidence="13 14">DSM 26407</strain>
    </source>
</reference>
<comment type="catalytic activity">
    <reaction evidence="10">
        <text>[phosphate](n) + H2O = [phosphate](n-1) + phosphate + H(+)</text>
        <dbReference type="Rhea" id="RHEA:21528"/>
        <dbReference type="Rhea" id="RHEA-COMP:9859"/>
        <dbReference type="Rhea" id="RHEA-COMP:14279"/>
        <dbReference type="ChEBI" id="CHEBI:15377"/>
        <dbReference type="ChEBI" id="CHEBI:15378"/>
        <dbReference type="ChEBI" id="CHEBI:16838"/>
        <dbReference type="ChEBI" id="CHEBI:43474"/>
        <dbReference type="EC" id="3.6.1.11"/>
    </reaction>
</comment>
<comment type="subunit">
    <text evidence="4">Homodimer.</text>
</comment>
<evidence type="ECO:0000256" key="1">
    <source>
        <dbReference type="ARBA" id="ARBA00001946"/>
    </source>
</evidence>
<dbReference type="GO" id="GO:0004309">
    <property type="term" value="F:exopolyphosphatase activity"/>
    <property type="evidence" value="ECO:0007669"/>
    <property type="project" value="UniProtKB-EC"/>
</dbReference>
<keyword evidence="14" id="KW-1185">Reference proteome</keyword>
<dbReference type="EMBL" id="QPJY01000010">
    <property type="protein sequence ID" value="RCX26306.1"/>
    <property type="molecule type" value="Genomic_DNA"/>
</dbReference>
<dbReference type="NCBIfam" id="TIGR03706">
    <property type="entry name" value="exo_poly_only"/>
    <property type="match status" value="1"/>
</dbReference>
<dbReference type="RefSeq" id="WP_114280729.1">
    <property type="nucleotide sequence ID" value="NZ_QPJY01000010.1"/>
</dbReference>
<comment type="caution">
    <text evidence="13">The sequence shown here is derived from an EMBL/GenBank/DDBJ whole genome shotgun (WGS) entry which is preliminary data.</text>
</comment>
<accession>A0A369C0H5</accession>
<comment type="similarity">
    <text evidence="3">Belongs to the GppA/Ppx family.</text>
</comment>
<evidence type="ECO:0000256" key="6">
    <source>
        <dbReference type="ARBA" id="ARBA00020416"/>
    </source>
</evidence>
<dbReference type="Pfam" id="PF21447">
    <property type="entry name" value="Ppx-GppA_III"/>
    <property type="match status" value="1"/>
</dbReference>
<dbReference type="InterPro" id="IPR022371">
    <property type="entry name" value="Exopolyphosphatase"/>
</dbReference>
<dbReference type="InterPro" id="IPR050273">
    <property type="entry name" value="GppA/Ppx_hydrolase"/>
</dbReference>
<dbReference type="PIRSF" id="PIRSF001267">
    <property type="entry name" value="Pyrophosphatase_GppA_Ppx"/>
    <property type="match status" value="1"/>
</dbReference>
<dbReference type="GO" id="GO:0005886">
    <property type="term" value="C:plasma membrane"/>
    <property type="evidence" value="ECO:0007669"/>
    <property type="project" value="UniProtKB-SubCell"/>
</dbReference>
<dbReference type="InterPro" id="IPR043129">
    <property type="entry name" value="ATPase_NBD"/>
</dbReference>
<dbReference type="InterPro" id="IPR030673">
    <property type="entry name" value="PyroPPase_GppA_Ppx"/>
</dbReference>
<evidence type="ECO:0000313" key="14">
    <source>
        <dbReference type="Proteomes" id="UP000252707"/>
    </source>
</evidence>
<evidence type="ECO:0000256" key="9">
    <source>
        <dbReference type="ARBA" id="ARBA00023136"/>
    </source>
</evidence>
<proteinExistence type="inferred from homology"/>
<evidence type="ECO:0000259" key="12">
    <source>
        <dbReference type="Pfam" id="PF21447"/>
    </source>
</evidence>
<feature type="domain" description="Ppx/GppA phosphatase C-terminal" evidence="12">
    <location>
        <begin position="323"/>
        <end position="496"/>
    </location>
</feature>
<dbReference type="Gene3D" id="3.30.420.40">
    <property type="match status" value="1"/>
</dbReference>
<evidence type="ECO:0000256" key="3">
    <source>
        <dbReference type="ARBA" id="ARBA00007125"/>
    </source>
</evidence>
<dbReference type="Gene3D" id="3.30.420.150">
    <property type="entry name" value="Exopolyphosphatase. Domain 2"/>
    <property type="match status" value="1"/>
</dbReference>
<dbReference type="InterPro" id="IPR048950">
    <property type="entry name" value="Ppx_GppA_C"/>
</dbReference>
<feature type="domain" description="Ppx/GppA phosphatase N-terminal" evidence="11">
    <location>
        <begin position="34"/>
        <end position="315"/>
    </location>
</feature>
<dbReference type="InterPro" id="IPR003695">
    <property type="entry name" value="Ppx_GppA_N"/>
</dbReference>
<dbReference type="SUPFAM" id="SSF53067">
    <property type="entry name" value="Actin-like ATPase domain"/>
    <property type="match status" value="2"/>
</dbReference>
<dbReference type="SUPFAM" id="SSF109604">
    <property type="entry name" value="HD-domain/PDEase-like"/>
    <property type="match status" value="1"/>
</dbReference>
<dbReference type="GO" id="GO:0006798">
    <property type="term" value="P:polyphosphate catabolic process"/>
    <property type="evidence" value="ECO:0007669"/>
    <property type="project" value="TreeGrafter"/>
</dbReference>
<evidence type="ECO:0000259" key="11">
    <source>
        <dbReference type="Pfam" id="PF02541"/>
    </source>
</evidence>
<evidence type="ECO:0000256" key="2">
    <source>
        <dbReference type="ARBA" id="ARBA00004202"/>
    </source>
</evidence>
<gene>
    <name evidence="13" type="ORF">DFQ59_11016</name>
</gene>
<dbReference type="PANTHER" id="PTHR30005">
    <property type="entry name" value="EXOPOLYPHOSPHATASE"/>
    <property type="match status" value="1"/>
</dbReference>
<evidence type="ECO:0000256" key="8">
    <source>
        <dbReference type="ARBA" id="ARBA00022801"/>
    </source>
</evidence>
<evidence type="ECO:0000313" key="13">
    <source>
        <dbReference type="EMBL" id="RCX26306.1"/>
    </source>
</evidence>
<evidence type="ECO:0000256" key="4">
    <source>
        <dbReference type="ARBA" id="ARBA00011738"/>
    </source>
</evidence>
<organism evidence="13 14">
    <name type="scientific">Thioalbus denitrificans</name>
    <dbReference type="NCBI Taxonomy" id="547122"/>
    <lineage>
        <taxon>Bacteria</taxon>
        <taxon>Pseudomonadati</taxon>
        <taxon>Pseudomonadota</taxon>
        <taxon>Gammaproteobacteria</taxon>
        <taxon>Chromatiales</taxon>
        <taxon>Ectothiorhodospiraceae</taxon>
        <taxon>Thioalbus</taxon>
    </lineage>
</organism>
<dbReference type="AlphaFoldDB" id="A0A369C0H5"/>
<comment type="cofactor">
    <cofactor evidence="1">
        <name>Mg(2+)</name>
        <dbReference type="ChEBI" id="CHEBI:18420"/>
    </cofactor>
</comment>
<keyword evidence="8" id="KW-0378">Hydrolase</keyword>